<name>A0A1M5DE57_9HYPH</name>
<evidence type="ECO:0000313" key="6">
    <source>
        <dbReference type="Proteomes" id="UP000184485"/>
    </source>
</evidence>
<dbReference type="Proteomes" id="UP000184485">
    <property type="component" value="Unassembled WGS sequence"/>
</dbReference>
<dbReference type="PIRSF" id="PIRSF006241">
    <property type="entry name" value="HyI"/>
    <property type="match status" value="1"/>
</dbReference>
<feature type="domain" description="Xylose isomerase-like TIM barrel" evidence="4">
    <location>
        <begin position="22"/>
        <end position="244"/>
    </location>
</feature>
<sequence length="252" mass="27487">MRYSACLEWLFAAEAPDFADRIRLAKKAGLDGVEFWLWSNKDIAAIRTALDETGMPLTGFVAEPMVPLTDPAKHAEFLEGLKRSIEVAQQLGAPMLIAQAGSDLPGRTRTEQRSALTDCLRKAADILAGSGVVLAVEPLNTLVDHVGYFLPSTEEGLDIIDDVGRPEIRILYDIYHSAVMDEQIAKVLSGRLDRVAHVHLADMPGRHEPGTGRLDWQARVGWLEANGYRGMVGLEYKPTVATEASLKAVLAG</sequence>
<evidence type="ECO:0000259" key="4">
    <source>
        <dbReference type="Pfam" id="PF01261"/>
    </source>
</evidence>
<dbReference type="Pfam" id="PF01261">
    <property type="entry name" value="AP_endonuc_2"/>
    <property type="match status" value="1"/>
</dbReference>
<reference evidence="5 6" key="1">
    <citation type="submission" date="2016-11" db="EMBL/GenBank/DDBJ databases">
        <authorList>
            <person name="Jaros S."/>
            <person name="Januszkiewicz K."/>
            <person name="Wedrychowicz H."/>
        </authorList>
    </citation>
    <scope>NUCLEOTIDE SEQUENCE [LARGE SCALE GENOMIC DNA]</scope>
    <source>
        <strain evidence="5 6">DSM 19436</strain>
    </source>
</reference>
<keyword evidence="1 2" id="KW-0413">Isomerase</keyword>
<dbReference type="GO" id="GO:0016853">
    <property type="term" value="F:isomerase activity"/>
    <property type="evidence" value="ECO:0007669"/>
    <property type="project" value="UniProtKB-KW"/>
</dbReference>
<comment type="similarity">
    <text evidence="2">Belongs to the hyi family.</text>
</comment>
<keyword evidence="6" id="KW-1185">Reference proteome</keyword>
<feature type="active site" description="Proton donor/acceptor" evidence="3">
    <location>
        <position position="235"/>
    </location>
</feature>
<dbReference type="InterPro" id="IPR013022">
    <property type="entry name" value="Xyl_isomerase-like_TIM-brl"/>
</dbReference>
<evidence type="ECO:0000313" key="5">
    <source>
        <dbReference type="EMBL" id="SHF65124.1"/>
    </source>
</evidence>
<dbReference type="PANTHER" id="PTHR43489">
    <property type="entry name" value="ISOMERASE"/>
    <property type="match status" value="1"/>
</dbReference>
<dbReference type="InterPro" id="IPR050417">
    <property type="entry name" value="Sugar_Epim/Isomerase"/>
</dbReference>
<evidence type="ECO:0000256" key="1">
    <source>
        <dbReference type="ARBA" id="ARBA00023235"/>
    </source>
</evidence>
<feature type="active site" description="Proton donor/acceptor" evidence="3">
    <location>
        <position position="137"/>
    </location>
</feature>
<protein>
    <submittedName>
        <fullName evidence="5">Hydroxypyruvate isomerase</fullName>
    </submittedName>
</protein>
<dbReference type="OrthoDB" id="9786584at2"/>
<evidence type="ECO:0000256" key="2">
    <source>
        <dbReference type="PIRNR" id="PIRNR006241"/>
    </source>
</evidence>
<dbReference type="SUPFAM" id="SSF51658">
    <property type="entry name" value="Xylose isomerase-like"/>
    <property type="match status" value="1"/>
</dbReference>
<dbReference type="Gene3D" id="3.20.20.150">
    <property type="entry name" value="Divalent-metal-dependent TIM barrel enzymes"/>
    <property type="match status" value="1"/>
</dbReference>
<dbReference type="EMBL" id="FQUP01000002">
    <property type="protein sequence ID" value="SHF65124.1"/>
    <property type="molecule type" value="Genomic_DNA"/>
</dbReference>
<evidence type="ECO:0000256" key="3">
    <source>
        <dbReference type="PIRSR" id="PIRSR006241-50"/>
    </source>
</evidence>
<dbReference type="InterPro" id="IPR036237">
    <property type="entry name" value="Xyl_isomerase-like_sf"/>
</dbReference>
<dbReference type="InterPro" id="IPR026040">
    <property type="entry name" value="HyI-like"/>
</dbReference>
<keyword evidence="5" id="KW-0670">Pyruvate</keyword>
<gene>
    <name evidence="5" type="ORF">SAMN02745157_2651</name>
</gene>
<dbReference type="STRING" id="1122133.SAMN02745157_2651"/>
<dbReference type="AlphaFoldDB" id="A0A1M5DE57"/>
<dbReference type="RefSeq" id="WP_073053370.1">
    <property type="nucleotide sequence ID" value="NZ_FQUP01000002.1"/>
</dbReference>
<organism evidence="5 6">
    <name type="scientific">Kaistia soli DSM 19436</name>
    <dbReference type="NCBI Taxonomy" id="1122133"/>
    <lineage>
        <taxon>Bacteria</taxon>
        <taxon>Pseudomonadati</taxon>
        <taxon>Pseudomonadota</taxon>
        <taxon>Alphaproteobacteria</taxon>
        <taxon>Hyphomicrobiales</taxon>
        <taxon>Kaistiaceae</taxon>
        <taxon>Kaistia</taxon>
    </lineage>
</organism>
<proteinExistence type="inferred from homology"/>
<accession>A0A1M5DE57</accession>